<reference evidence="16 17" key="1">
    <citation type="submission" date="2023-07" db="EMBL/GenBank/DDBJ databases">
        <title>Sequencing the genomes of 1000 actinobacteria strains.</title>
        <authorList>
            <person name="Klenk H.-P."/>
        </authorList>
    </citation>
    <scope>NUCLEOTIDE SEQUENCE [LARGE SCALE GENOMIC DNA]</scope>
    <source>
        <strain evidence="16 17">DSM 44709</strain>
    </source>
</reference>
<name>A0AAE4AX83_9ACTN</name>
<evidence type="ECO:0000256" key="8">
    <source>
        <dbReference type="ARBA" id="ARBA00022777"/>
    </source>
</evidence>
<keyword evidence="11" id="KW-0902">Two-component regulatory system</keyword>
<keyword evidence="6 13" id="KW-0812">Transmembrane</keyword>
<evidence type="ECO:0000256" key="2">
    <source>
        <dbReference type="ARBA" id="ARBA00004370"/>
    </source>
</evidence>
<evidence type="ECO:0000313" key="16">
    <source>
        <dbReference type="EMBL" id="MDQ0365506.1"/>
    </source>
</evidence>
<evidence type="ECO:0000313" key="17">
    <source>
        <dbReference type="Proteomes" id="UP001240236"/>
    </source>
</evidence>
<feature type="transmembrane region" description="Helical" evidence="13">
    <location>
        <begin position="313"/>
        <end position="338"/>
    </location>
</feature>
<organism evidence="16 17">
    <name type="scientific">Catenuloplanes indicus</name>
    <dbReference type="NCBI Taxonomy" id="137267"/>
    <lineage>
        <taxon>Bacteria</taxon>
        <taxon>Bacillati</taxon>
        <taxon>Actinomycetota</taxon>
        <taxon>Actinomycetes</taxon>
        <taxon>Micromonosporales</taxon>
        <taxon>Micromonosporaceae</taxon>
        <taxon>Catenuloplanes</taxon>
    </lineage>
</organism>
<evidence type="ECO:0000256" key="6">
    <source>
        <dbReference type="ARBA" id="ARBA00022692"/>
    </source>
</evidence>
<dbReference type="InterPro" id="IPR003660">
    <property type="entry name" value="HAMP_dom"/>
</dbReference>
<evidence type="ECO:0000256" key="11">
    <source>
        <dbReference type="ARBA" id="ARBA00023012"/>
    </source>
</evidence>
<dbReference type="Pfam" id="PF02518">
    <property type="entry name" value="HATPase_c"/>
    <property type="match status" value="1"/>
</dbReference>
<dbReference type="PANTHER" id="PTHR44936">
    <property type="entry name" value="SENSOR PROTEIN CREC"/>
    <property type="match status" value="1"/>
</dbReference>
<evidence type="ECO:0000256" key="12">
    <source>
        <dbReference type="SAM" id="MobiDB-lite"/>
    </source>
</evidence>
<dbReference type="InterPro" id="IPR003594">
    <property type="entry name" value="HATPase_dom"/>
</dbReference>
<dbReference type="SMART" id="SM00387">
    <property type="entry name" value="HATPase_c"/>
    <property type="match status" value="1"/>
</dbReference>
<dbReference type="GO" id="GO:0016020">
    <property type="term" value="C:membrane"/>
    <property type="evidence" value="ECO:0007669"/>
    <property type="project" value="UniProtKB-SubCell"/>
</dbReference>
<dbReference type="InterPro" id="IPR050980">
    <property type="entry name" value="2C_sensor_his_kinase"/>
</dbReference>
<keyword evidence="4" id="KW-0597">Phosphoprotein</keyword>
<keyword evidence="8 16" id="KW-0418">Kinase</keyword>
<keyword evidence="5" id="KW-0808">Transferase</keyword>
<evidence type="ECO:0000256" key="13">
    <source>
        <dbReference type="SAM" id="Phobius"/>
    </source>
</evidence>
<dbReference type="RefSeq" id="WP_307238123.1">
    <property type="nucleotide sequence ID" value="NZ_JAUSUZ010000001.1"/>
</dbReference>
<dbReference type="CDD" id="cd06225">
    <property type="entry name" value="HAMP"/>
    <property type="match status" value="1"/>
</dbReference>
<dbReference type="GO" id="GO:0005524">
    <property type="term" value="F:ATP binding"/>
    <property type="evidence" value="ECO:0007669"/>
    <property type="project" value="UniProtKB-KW"/>
</dbReference>
<feature type="domain" description="Histidine kinase/HSP90-like ATPase" evidence="15">
    <location>
        <begin position="517"/>
        <end position="627"/>
    </location>
</feature>
<dbReference type="CDD" id="cd00075">
    <property type="entry name" value="HATPase"/>
    <property type="match status" value="1"/>
</dbReference>
<evidence type="ECO:0000256" key="9">
    <source>
        <dbReference type="ARBA" id="ARBA00022840"/>
    </source>
</evidence>
<dbReference type="InterPro" id="IPR036890">
    <property type="entry name" value="HATPase_C_sf"/>
</dbReference>
<evidence type="ECO:0000256" key="4">
    <source>
        <dbReference type="ARBA" id="ARBA00022553"/>
    </source>
</evidence>
<dbReference type="PANTHER" id="PTHR44936:SF9">
    <property type="entry name" value="SENSOR PROTEIN CREC"/>
    <property type="match status" value="1"/>
</dbReference>
<evidence type="ECO:0000259" key="15">
    <source>
        <dbReference type="SMART" id="SM00387"/>
    </source>
</evidence>
<dbReference type="Pfam" id="PF08376">
    <property type="entry name" value="NIT"/>
    <property type="match status" value="1"/>
</dbReference>
<dbReference type="AlphaFoldDB" id="A0AAE4AX83"/>
<keyword evidence="13" id="KW-0472">Membrane</keyword>
<keyword evidence="17" id="KW-1185">Reference proteome</keyword>
<feature type="domain" description="HAMP" evidence="14">
    <location>
        <begin position="335"/>
        <end position="405"/>
    </location>
</feature>
<dbReference type="Pfam" id="PF00672">
    <property type="entry name" value="HAMP"/>
    <property type="match status" value="1"/>
</dbReference>
<comment type="subcellular location">
    <subcellularLocation>
        <location evidence="2">Membrane</location>
    </subcellularLocation>
</comment>
<evidence type="ECO:0000256" key="1">
    <source>
        <dbReference type="ARBA" id="ARBA00000085"/>
    </source>
</evidence>
<evidence type="ECO:0000256" key="3">
    <source>
        <dbReference type="ARBA" id="ARBA00012438"/>
    </source>
</evidence>
<dbReference type="SUPFAM" id="SSF55874">
    <property type="entry name" value="ATPase domain of HSP90 chaperone/DNA topoisomerase II/histidine kinase"/>
    <property type="match status" value="1"/>
</dbReference>
<dbReference type="Proteomes" id="UP001240236">
    <property type="component" value="Unassembled WGS sequence"/>
</dbReference>
<dbReference type="EC" id="2.7.13.3" evidence="3"/>
<dbReference type="InterPro" id="IPR013587">
    <property type="entry name" value="Nitrate/nitrite_sensing"/>
</dbReference>
<dbReference type="GO" id="GO:0004673">
    <property type="term" value="F:protein histidine kinase activity"/>
    <property type="evidence" value="ECO:0007669"/>
    <property type="project" value="UniProtKB-EC"/>
</dbReference>
<keyword evidence="10 13" id="KW-1133">Transmembrane helix</keyword>
<feature type="region of interest" description="Disordered" evidence="12">
    <location>
        <begin position="905"/>
        <end position="1013"/>
    </location>
</feature>
<evidence type="ECO:0000256" key="5">
    <source>
        <dbReference type="ARBA" id="ARBA00022679"/>
    </source>
</evidence>
<protein>
    <recommendedName>
        <fullName evidence="3">histidine kinase</fullName>
        <ecNumber evidence="3">2.7.13.3</ecNumber>
    </recommendedName>
</protein>
<dbReference type="EMBL" id="JAUSUZ010000001">
    <property type="protein sequence ID" value="MDQ0365506.1"/>
    <property type="molecule type" value="Genomic_DNA"/>
</dbReference>
<keyword evidence="9" id="KW-0067">ATP-binding</keyword>
<comment type="catalytic activity">
    <reaction evidence="1">
        <text>ATP + protein L-histidine = ADP + protein N-phospho-L-histidine.</text>
        <dbReference type="EC" id="2.7.13.3"/>
    </reaction>
</comment>
<evidence type="ECO:0000256" key="10">
    <source>
        <dbReference type="ARBA" id="ARBA00022989"/>
    </source>
</evidence>
<proteinExistence type="predicted"/>
<sequence length="1013" mass="106262">MLVIPSVAFMLVAAVQVTDSVRRSLDLAQFAREARLAPQIVEVIHDLQAERDRTIGEVNPQKDLSAVFRRPSLVQNAMAEYYAATDASVTALRTAGDDVNGTVAWQAAYTDSISALESIGRLRVTLADDMANVLVDFPGSIKTLDDSYTRAITTLIGLLGAPTAGSDRPELALALQRQVEMAEITEILARQRAIVFRAAKPADKVAPGYADGDLDQYSALRSALVDAVREFRSVAAPAQISAYEATTRDEATQDLTRLESITLNSSGKFPAADEWWDTSERRQAVLAGVQSQVVRDGVDSVDDASSAQIRSTVISAAAILIILLAAVTASLAIGTSIVRPLKRLREQALKVAQTELPETLERLRSVQRGIPDISVGDSQIRGRDEIGEVARAFVDVHRSAVDVAREQASMRRNVNAMFVNLARRSQVLVERQLELLDELEREESDPDQLTNLFKLDHLAARMRRNDENLLVLAGSDNARRWRDPVALSAVVLASTAEIEDYTRVRHDAPDGVHVMGHAVADVVHLLAELLDNAAAFSPPSTVVRLSGRLAADGTVVLEVVDDGLGMTPGTVQELNQLLAEPPAVDVAASERMGLFVVSHLAARHGIRVSLRSGERGVIATVWIPPSVLTEAPRDDALRGPSTQMPALQPSAPMALPASGAAPALPAVYGSVPPVLPGSGSRELVPTGFEPAGVMTGTVMPVSAVPSTTGYRSPAAAQLPPRPPVDLRLNQPPAPRTVRPSPRPAGGQPRPEIATFFDSTGTGPLPLVPKQRTGGVISAVPTPPGPAPTEAVRTGAVYGSASAVPGVTSRPELPAGSTFAPAALPSGAPEESGGYPVYGSGGPSDSGAFAMPSAYDAFSGRRAAENSGEYPVAAAPVSAAPAARPARPIRAEDVLGAASGASGGGTWWNRSGAGKPTGGTTALDRTPAAPAAPVTGGTNSAGLPMRVPMAQLPDGQGGPAPAGRAPERKVAELDPEATGTTLSRFYSGIRAAETEETTENTGSHAAIRWEGDRQ</sequence>
<accession>A0AAE4AX83</accession>
<feature type="region of interest" description="Disordered" evidence="12">
    <location>
        <begin position="707"/>
        <end position="749"/>
    </location>
</feature>
<dbReference type="SMART" id="SM00304">
    <property type="entry name" value="HAMP"/>
    <property type="match status" value="1"/>
</dbReference>
<keyword evidence="7" id="KW-0547">Nucleotide-binding</keyword>
<dbReference type="Gene3D" id="6.10.340.10">
    <property type="match status" value="1"/>
</dbReference>
<dbReference type="Gene3D" id="3.30.565.10">
    <property type="entry name" value="Histidine kinase-like ATPase, C-terminal domain"/>
    <property type="match status" value="1"/>
</dbReference>
<comment type="caution">
    <text evidence="16">The sequence shown here is derived from an EMBL/GenBank/DDBJ whole genome shotgun (WGS) entry which is preliminary data.</text>
</comment>
<evidence type="ECO:0000259" key="14">
    <source>
        <dbReference type="SMART" id="SM00304"/>
    </source>
</evidence>
<evidence type="ECO:0000256" key="7">
    <source>
        <dbReference type="ARBA" id="ARBA00022741"/>
    </source>
</evidence>
<dbReference type="GO" id="GO:0000160">
    <property type="term" value="P:phosphorelay signal transduction system"/>
    <property type="evidence" value="ECO:0007669"/>
    <property type="project" value="UniProtKB-KW"/>
</dbReference>
<gene>
    <name evidence="16" type="ORF">J2S42_002175</name>
</gene>